<protein>
    <submittedName>
        <fullName evidence="2">Aminodeoxychorismate synthase component 1</fullName>
        <ecNumber evidence="2">2.6.1.85</ecNumber>
    </submittedName>
</protein>
<dbReference type="STRING" id="315423.SAMN04488020_10128"/>
<dbReference type="EC" id="2.6.1.85" evidence="2"/>
<dbReference type="NCBIfam" id="NF005698">
    <property type="entry name" value="PRK07508.1"/>
    <property type="match status" value="1"/>
</dbReference>
<evidence type="ECO:0000313" key="3">
    <source>
        <dbReference type="Proteomes" id="UP000193870"/>
    </source>
</evidence>
<dbReference type="PANTHER" id="PTHR11236">
    <property type="entry name" value="AMINOBENZOATE/ANTHRANILATE SYNTHASE"/>
    <property type="match status" value="1"/>
</dbReference>
<evidence type="ECO:0000259" key="1">
    <source>
        <dbReference type="Pfam" id="PF00425"/>
    </source>
</evidence>
<accession>A0A1Y5R7Q2</accession>
<dbReference type="PRINTS" id="PR00095">
    <property type="entry name" value="ANTSNTHASEI"/>
</dbReference>
<dbReference type="Gene3D" id="3.60.120.10">
    <property type="entry name" value="Anthranilate synthase"/>
    <property type="match status" value="1"/>
</dbReference>
<dbReference type="Proteomes" id="UP000193870">
    <property type="component" value="Unassembled WGS sequence"/>
</dbReference>
<dbReference type="EMBL" id="FWFV01000001">
    <property type="protein sequence ID" value="SLN10450.1"/>
    <property type="molecule type" value="Genomic_DNA"/>
</dbReference>
<dbReference type="InterPro" id="IPR015890">
    <property type="entry name" value="Chorismate_C"/>
</dbReference>
<keyword evidence="2" id="KW-0032">Aminotransferase</keyword>
<dbReference type="InterPro" id="IPR019999">
    <property type="entry name" value="Anth_synth_I-like"/>
</dbReference>
<dbReference type="GO" id="GO:0009396">
    <property type="term" value="P:folic acid-containing compound biosynthetic process"/>
    <property type="evidence" value="ECO:0007669"/>
    <property type="project" value="InterPro"/>
</dbReference>
<dbReference type="OrthoDB" id="9803598at2"/>
<dbReference type="Pfam" id="PF00425">
    <property type="entry name" value="Chorismate_bind"/>
    <property type="match status" value="1"/>
</dbReference>
<gene>
    <name evidence="2" type="primary">pabB</name>
    <name evidence="2" type="ORF">PAM7066_00028</name>
</gene>
<feature type="domain" description="Chorismate-utilising enzyme C-terminal" evidence="1">
    <location>
        <begin position="108"/>
        <end position="361"/>
    </location>
</feature>
<dbReference type="RefSeq" id="WP_085852103.1">
    <property type="nucleotide sequence ID" value="NZ_FOPF01000001.1"/>
</dbReference>
<dbReference type="SUPFAM" id="SSF56322">
    <property type="entry name" value="ADC synthase"/>
    <property type="match status" value="1"/>
</dbReference>
<dbReference type="GO" id="GO:0046820">
    <property type="term" value="F:4-amino-4-deoxychorismate synthase activity"/>
    <property type="evidence" value="ECO:0007669"/>
    <property type="project" value="UniProtKB-EC"/>
</dbReference>
<dbReference type="GO" id="GO:0000162">
    <property type="term" value="P:L-tryptophan biosynthetic process"/>
    <property type="evidence" value="ECO:0007669"/>
    <property type="project" value="TreeGrafter"/>
</dbReference>
<keyword evidence="2" id="KW-0808">Transferase</keyword>
<dbReference type="InterPro" id="IPR005801">
    <property type="entry name" value="ADC_synthase"/>
</dbReference>
<reference evidence="2 3" key="1">
    <citation type="submission" date="2017-03" db="EMBL/GenBank/DDBJ databases">
        <authorList>
            <person name="Afonso C.L."/>
            <person name="Miller P.J."/>
            <person name="Scott M.A."/>
            <person name="Spackman E."/>
            <person name="Goraichik I."/>
            <person name="Dimitrov K.M."/>
            <person name="Suarez D.L."/>
            <person name="Swayne D.E."/>
        </authorList>
    </citation>
    <scope>NUCLEOTIDE SEQUENCE [LARGE SCALE GENOMIC DNA]</scope>
    <source>
        <strain evidence="2 3">CECT 7066</strain>
    </source>
</reference>
<proteinExistence type="predicted"/>
<dbReference type="InterPro" id="IPR005802">
    <property type="entry name" value="ADC_synth_comp_1"/>
</dbReference>
<dbReference type="PANTHER" id="PTHR11236:SF50">
    <property type="entry name" value="AMINODEOXYCHORISMATE SYNTHASE COMPONENT 1"/>
    <property type="match status" value="1"/>
</dbReference>
<evidence type="ECO:0000313" key="2">
    <source>
        <dbReference type="EMBL" id="SLN10450.1"/>
    </source>
</evidence>
<sequence length="371" mass="39965">MHVTFDEGPLGTGTRFADPVRLIEAHAAADVLPAFEAIEAERRAGRWLAGYVSYEAGYVFSHKLAHLMPAERDVPLLSFGVFEGPEPKPCSASGAASLTDLVPRWSAARYETAFARVQDYISAGDIYQANLTFPIDAHVLGTPAELYAALAVRQPVRHGALIELGGPAILCRSPELFFDIDPSGLIRTRPMKGTAPRGATPEADAALRTDLAESEKNRAENLMIVDLLRNDIGRISQVGSVRVPRLFHVETYETLHQMVSDVEGQLRADIGIPEIFEALFPCGSITGAPKIRAMQILAELETGPRGVYCGAVGWIAPNGGMRMGVAIRTLTVRPDGRARLDVGGGVVHDSTGAGEYEEALWKARFATLPPG</sequence>
<name>A0A1Y5R7Q2_9RHOB</name>
<dbReference type="AlphaFoldDB" id="A0A1Y5R7Q2"/>
<organism evidence="2 3">
    <name type="scientific">Palleronia marisminoris</name>
    <dbReference type="NCBI Taxonomy" id="315423"/>
    <lineage>
        <taxon>Bacteria</taxon>
        <taxon>Pseudomonadati</taxon>
        <taxon>Pseudomonadota</taxon>
        <taxon>Alphaproteobacteria</taxon>
        <taxon>Rhodobacterales</taxon>
        <taxon>Roseobacteraceae</taxon>
        <taxon>Palleronia</taxon>
    </lineage>
</organism>
<dbReference type="NCBIfam" id="TIGR00553">
    <property type="entry name" value="pabB"/>
    <property type="match status" value="1"/>
</dbReference>
<keyword evidence="3" id="KW-1185">Reference proteome</keyword>